<keyword evidence="3" id="KW-1185">Reference proteome</keyword>
<dbReference type="Proteomes" id="UP001162029">
    <property type="component" value="Unassembled WGS sequence"/>
</dbReference>
<feature type="chain" id="PRO_5043404353" description="Pre-rRNA-processing protein RIX1 N-terminal domain-containing protein" evidence="1">
    <location>
        <begin position="20"/>
        <end position="671"/>
    </location>
</feature>
<evidence type="ECO:0000313" key="3">
    <source>
        <dbReference type="Proteomes" id="UP001162029"/>
    </source>
</evidence>
<dbReference type="EMBL" id="CANTFM010001312">
    <property type="protein sequence ID" value="CAI5738060.1"/>
    <property type="molecule type" value="Genomic_DNA"/>
</dbReference>
<sequence>MACVPLFIYLLDWLESIEGRTVWCGLEEHLRLVLNGQGSFSVGFLELMMEFYFDPAWLLGVQHSIIMNDPSKKDSMLFPIAPMAANKSTLAQKTRIEDGIAVVSSTFAATGEMSTGIGGLIEWIKQANQFVGKRLQLTWEKRAAVIRLTALRSLSNVGVGVQDQTGPEKSSALVADMFDEGVSGILSLPLKGILPFLPILLGRSTPHFREKVLMDINVKLKTDEDLQQQLLLIKKNWADTLVELSLTCSVGVELVQLSTGSADGDNDSSDDNCGRAYSFDSSKTGEDLVLDTIVSLLCMAMSNSHGWRSFTHLLLALKGIQMKYDAECGTGSSLSFLPSLAQVAPHVNRSELFREPLNWICRVIGIVLQRMARSRTILSRTLADNVQHLLFLANETLLTLPLSAKRAKPSYNSPAEKYSWSDAQLFLLNAVLDICARLVDSTHKLHRVGLFPGLRILQHALPYVHGRTMMERVVEVLTQHFQQELTVGSVLSVHESVPTRDMFLVALVDLRRALIVHKKKELLVLLRGLTLRICTSGSFVEELGVAGLSVHDLGKLTEVQAVEVVLDALALAINDTELHELEEQGDMVPYFPVARDLQNLQQNFGDAPDDSAGVGSLSDKKYARVDYVDDRERVLWAAIEVEENRILATSRHVATREMQRAIRCPSSVSKS</sequence>
<evidence type="ECO:0008006" key="4">
    <source>
        <dbReference type="Google" id="ProtNLM"/>
    </source>
</evidence>
<gene>
    <name evidence="2" type="ORF">PDE001_LOCUS6793</name>
</gene>
<name>A0AAV0UQK2_9STRA</name>
<protein>
    <recommendedName>
        <fullName evidence="4">Pre-rRNA-processing protein RIX1 N-terminal domain-containing protein</fullName>
    </recommendedName>
</protein>
<comment type="caution">
    <text evidence="2">The sequence shown here is derived from an EMBL/GenBank/DDBJ whole genome shotgun (WGS) entry which is preliminary data.</text>
</comment>
<organism evidence="2 3">
    <name type="scientific">Peronospora destructor</name>
    <dbReference type="NCBI Taxonomy" id="86335"/>
    <lineage>
        <taxon>Eukaryota</taxon>
        <taxon>Sar</taxon>
        <taxon>Stramenopiles</taxon>
        <taxon>Oomycota</taxon>
        <taxon>Peronosporomycetes</taxon>
        <taxon>Peronosporales</taxon>
        <taxon>Peronosporaceae</taxon>
        <taxon>Peronospora</taxon>
    </lineage>
</organism>
<keyword evidence="1" id="KW-0732">Signal</keyword>
<feature type="signal peptide" evidence="1">
    <location>
        <begin position="1"/>
        <end position="19"/>
    </location>
</feature>
<reference evidence="2" key="1">
    <citation type="submission" date="2022-12" db="EMBL/GenBank/DDBJ databases">
        <authorList>
            <person name="Webb A."/>
        </authorList>
    </citation>
    <scope>NUCLEOTIDE SEQUENCE</scope>
    <source>
        <strain evidence="2">Pd1</strain>
    </source>
</reference>
<accession>A0AAV0UQK2</accession>
<dbReference type="AlphaFoldDB" id="A0AAV0UQK2"/>
<proteinExistence type="predicted"/>
<evidence type="ECO:0000313" key="2">
    <source>
        <dbReference type="EMBL" id="CAI5738060.1"/>
    </source>
</evidence>
<evidence type="ECO:0000256" key="1">
    <source>
        <dbReference type="SAM" id="SignalP"/>
    </source>
</evidence>